<feature type="transmembrane region" description="Helical" evidence="1">
    <location>
        <begin position="263"/>
        <end position="280"/>
    </location>
</feature>
<keyword evidence="4" id="KW-1185">Reference proteome</keyword>
<keyword evidence="1" id="KW-0812">Transmembrane</keyword>
<dbReference type="Proteomes" id="UP000772618">
    <property type="component" value="Unassembled WGS sequence"/>
</dbReference>
<organism evidence="3 4">
    <name type="scientific">Chryseosolibacter indicus</name>
    <dbReference type="NCBI Taxonomy" id="2782351"/>
    <lineage>
        <taxon>Bacteria</taxon>
        <taxon>Pseudomonadati</taxon>
        <taxon>Bacteroidota</taxon>
        <taxon>Cytophagia</taxon>
        <taxon>Cytophagales</taxon>
        <taxon>Chryseotaleaceae</taxon>
        <taxon>Chryseosolibacter</taxon>
    </lineage>
</organism>
<keyword evidence="1" id="KW-0472">Membrane</keyword>
<protein>
    <submittedName>
        <fullName evidence="3">DUF4350 domain-containing protein</fullName>
    </submittedName>
</protein>
<evidence type="ECO:0000259" key="2">
    <source>
        <dbReference type="Pfam" id="PF14258"/>
    </source>
</evidence>
<feature type="domain" description="DUF4350" evidence="2">
    <location>
        <begin position="38"/>
        <end position="227"/>
    </location>
</feature>
<dbReference type="Pfam" id="PF14258">
    <property type="entry name" value="DUF4350"/>
    <property type="match status" value="1"/>
</dbReference>
<evidence type="ECO:0000256" key="1">
    <source>
        <dbReference type="SAM" id="Phobius"/>
    </source>
</evidence>
<comment type="caution">
    <text evidence="3">The sequence shown here is derived from an EMBL/GenBank/DDBJ whole genome shotgun (WGS) entry which is preliminary data.</text>
</comment>
<dbReference type="RefSeq" id="WP_254154362.1">
    <property type="nucleotide sequence ID" value="NZ_JAHESD010000030.1"/>
</dbReference>
<sequence>MRKDWKYILYVGGAIALFVLVKLITPKQYNWNVTLAHDDKDPYGTYALFNLLPDVLEKKRIKHNYKTIYELKDSLTSNENILIVATSFNPDKEDCNALLAHVNNGGNAFISSQYIWGSFADTLDVGTRDYLFSGETLLKEDSTSITFVNPQLDTMEQYWYRKDNIQNHFDEFDTVKTTIIARNSNGKPVTIRIPFGKGNFILNATPLAFTNIYLLAGSNSNFVSQTLSYLPIRDVNWTEYYHLGRMEATTPLRFILTNEPLRWAYYITLFAILAFMIFEAKRKQRIIPIIKPLANTTLEFVSTIGNLYFQNGNHKNIAEKKILFLLDHIRTQYMLSAREIDDEFIKTLALKSGKSEQELRVLFRTIHFIQSATEISGEQLVDLNAKIETFNRR</sequence>
<gene>
    <name evidence="3" type="ORF">KK060_14000</name>
</gene>
<accession>A0ABS5VSK8</accession>
<dbReference type="InterPro" id="IPR025646">
    <property type="entry name" value="DUF4350"/>
</dbReference>
<evidence type="ECO:0000313" key="3">
    <source>
        <dbReference type="EMBL" id="MBT1704403.1"/>
    </source>
</evidence>
<proteinExistence type="predicted"/>
<name>A0ABS5VSK8_9BACT</name>
<feature type="transmembrane region" description="Helical" evidence="1">
    <location>
        <begin position="7"/>
        <end position="25"/>
    </location>
</feature>
<dbReference type="EMBL" id="JAHESD010000030">
    <property type="protein sequence ID" value="MBT1704403.1"/>
    <property type="molecule type" value="Genomic_DNA"/>
</dbReference>
<reference evidence="3 4" key="1">
    <citation type="submission" date="2021-05" db="EMBL/GenBank/DDBJ databases">
        <title>A Polyphasic approach of four new species of the genus Ohtaekwangia: Ohtaekwangia histidinii sp. nov., Ohtaekwangia cretensis sp. nov., Ohtaekwangia indiensis sp. nov., Ohtaekwangia reichenbachii sp. nov. from diverse environment.</title>
        <authorList>
            <person name="Octaviana S."/>
        </authorList>
    </citation>
    <scope>NUCLEOTIDE SEQUENCE [LARGE SCALE GENOMIC DNA]</scope>
    <source>
        <strain evidence="3 4">PWU20</strain>
    </source>
</reference>
<evidence type="ECO:0000313" key="4">
    <source>
        <dbReference type="Proteomes" id="UP000772618"/>
    </source>
</evidence>
<keyword evidence="1" id="KW-1133">Transmembrane helix</keyword>